<protein>
    <submittedName>
        <fullName evidence="2">Uncharacterized protein</fullName>
    </submittedName>
</protein>
<dbReference type="Proteomes" id="UP000010556">
    <property type="component" value="Unassembled WGS sequence"/>
</dbReference>
<proteinExistence type="predicted"/>
<evidence type="ECO:0000256" key="1">
    <source>
        <dbReference type="SAM" id="MobiDB-lite"/>
    </source>
</evidence>
<evidence type="ECO:0000313" key="3">
    <source>
        <dbReference type="Proteomes" id="UP000010556"/>
    </source>
</evidence>
<dbReference type="AlphaFoldDB" id="L5LYC5"/>
<sequence>MPSASTKVLPGAEPTVRAHPSGLTAQWKKREGPQQDRWPAGEGKPSLLLDVWDSSPGTPSSSLIDNTVAPGGQHLQELHPARKVKELGRDHLPRAAGVESTNAPNRSIVSSSAGGFLTFRETGRTEKHLGETRLEMSLAFWEQPVEAPINFSRQTCSSSSSSNSNTLVVECLLRVRRCTNMMISVTAPKLSRGKAVLSSTLQSQTPSFQKAVTPHVTEFGKEESNQ</sequence>
<name>L5LYC5_MYODS</name>
<dbReference type="EMBL" id="KB106575">
    <property type="protein sequence ID" value="ELK31010.1"/>
    <property type="molecule type" value="Genomic_DNA"/>
</dbReference>
<reference evidence="3" key="1">
    <citation type="journal article" date="2013" name="Science">
        <title>Comparative analysis of bat genomes provides insight into the evolution of flight and immunity.</title>
        <authorList>
            <person name="Zhang G."/>
            <person name="Cowled C."/>
            <person name="Shi Z."/>
            <person name="Huang Z."/>
            <person name="Bishop-Lilly K.A."/>
            <person name="Fang X."/>
            <person name="Wynne J.W."/>
            <person name="Xiong Z."/>
            <person name="Baker M.L."/>
            <person name="Zhao W."/>
            <person name="Tachedjian M."/>
            <person name="Zhu Y."/>
            <person name="Zhou P."/>
            <person name="Jiang X."/>
            <person name="Ng J."/>
            <person name="Yang L."/>
            <person name="Wu L."/>
            <person name="Xiao J."/>
            <person name="Feng Y."/>
            <person name="Chen Y."/>
            <person name="Sun X."/>
            <person name="Zhang Y."/>
            <person name="Marsh G.A."/>
            <person name="Crameri G."/>
            <person name="Broder C.C."/>
            <person name="Frey K.G."/>
            <person name="Wang L.F."/>
            <person name="Wang J."/>
        </authorList>
    </citation>
    <scope>NUCLEOTIDE SEQUENCE [LARGE SCALE GENOMIC DNA]</scope>
</reference>
<evidence type="ECO:0000313" key="2">
    <source>
        <dbReference type="EMBL" id="ELK31010.1"/>
    </source>
</evidence>
<feature type="region of interest" description="Disordered" evidence="1">
    <location>
        <begin position="202"/>
        <end position="226"/>
    </location>
</feature>
<keyword evidence="3" id="KW-1185">Reference proteome</keyword>
<organism evidence="2 3">
    <name type="scientific">Myotis davidii</name>
    <name type="common">David's myotis</name>
    <dbReference type="NCBI Taxonomy" id="225400"/>
    <lineage>
        <taxon>Eukaryota</taxon>
        <taxon>Metazoa</taxon>
        <taxon>Chordata</taxon>
        <taxon>Craniata</taxon>
        <taxon>Vertebrata</taxon>
        <taxon>Euteleostomi</taxon>
        <taxon>Mammalia</taxon>
        <taxon>Eutheria</taxon>
        <taxon>Laurasiatheria</taxon>
        <taxon>Chiroptera</taxon>
        <taxon>Yangochiroptera</taxon>
        <taxon>Vespertilionidae</taxon>
        <taxon>Myotis</taxon>
    </lineage>
</organism>
<accession>L5LYC5</accession>
<gene>
    <name evidence="2" type="ORF">MDA_GLEAN10011962</name>
</gene>
<feature type="region of interest" description="Disordered" evidence="1">
    <location>
        <begin position="1"/>
        <end position="45"/>
    </location>
</feature>